<name>A0A4Z1ADR7_9LEPT</name>
<dbReference type="EMBL" id="RQHS01000012">
    <property type="protein sequence ID" value="TGN00314.1"/>
    <property type="molecule type" value="Genomic_DNA"/>
</dbReference>
<dbReference type="GO" id="GO:0003676">
    <property type="term" value="F:nucleic acid binding"/>
    <property type="evidence" value="ECO:0007669"/>
    <property type="project" value="InterPro"/>
</dbReference>
<keyword evidence="3 7" id="KW-0347">Helicase</keyword>
<dbReference type="Pfam" id="PF00271">
    <property type="entry name" value="Helicase_C"/>
    <property type="match status" value="1"/>
</dbReference>
<accession>A0A4Z1ADR7</accession>
<reference evidence="7" key="1">
    <citation type="journal article" date="2019" name="PLoS Negl. Trop. Dis.">
        <title>Revisiting the worldwide diversity of Leptospira species in the environment.</title>
        <authorList>
            <person name="Vincent A.T."/>
            <person name="Schiettekatte O."/>
            <person name="Bourhy P."/>
            <person name="Veyrier F.J."/>
            <person name="Picardeau M."/>
        </authorList>
    </citation>
    <scope>NUCLEOTIDE SEQUENCE [LARGE SCALE GENOMIC DNA]</scope>
    <source>
        <strain evidence="7">201601113</strain>
    </source>
</reference>
<protein>
    <submittedName>
        <fullName evidence="7">DEAD/DEAH box helicase</fullName>
    </submittedName>
</protein>
<dbReference type="PROSITE" id="PS51194">
    <property type="entry name" value="HELICASE_CTER"/>
    <property type="match status" value="1"/>
</dbReference>
<evidence type="ECO:0000256" key="1">
    <source>
        <dbReference type="ARBA" id="ARBA00022741"/>
    </source>
</evidence>
<dbReference type="OrthoDB" id="310363at2"/>
<evidence type="ECO:0000313" key="7">
    <source>
        <dbReference type="EMBL" id="TGN00314.1"/>
    </source>
</evidence>
<evidence type="ECO:0000313" key="8">
    <source>
        <dbReference type="Proteomes" id="UP000297241"/>
    </source>
</evidence>
<dbReference type="GO" id="GO:0016787">
    <property type="term" value="F:hydrolase activity"/>
    <property type="evidence" value="ECO:0007669"/>
    <property type="project" value="UniProtKB-KW"/>
</dbReference>
<comment type="caution">
    <text evidence="7">The sequence shown here is derived from an EMBL/GenBank/DDBJ whole genome shotgun (WGS) entry which is preliminary data.</text>
</comment>
<gene>
    <name evidence="7" type="ORF">EHR06_09365</name>
</gene>
<evidence type="ECO:0000259" key="5">
    <source>
        <dbReference type="PROSITE" id="PS51192"/>
    </source>
</evidence>
<keyword evidence="2" id="KW-0378">Hydrolase</keyword>
<keyword evidence="8" id="KW-1185">Reference proteome</keyword>
<dbReference type="PANTHER" id="PTHR47961:SF6">
    <property type="entry name" value="DNA-DIRECTED DNA POLYMERASE"/>
    <property type="match status" value="1"/>
</dbReference>
<dbReference type="Gene3D" id="3.40.50.300">
    <property type="entry name" value="P-loop containing nucleotide triphosphate hydrolases"/>
    <property type="match status" value="2"/>
</dbReference>
<dbReference type="InterPro" id="IPR001650">
    <property type="entry name" value="Helicase_C-like"/>
</dbReference>
<evidence type="ECO:0000259" key="6">
    <source>
        <dbReference type="PROSITE" id="PS51194"/>
    </source>
</evidence>
<evidence type="ECO:0000256" key="2">
    <source>
        <dbReference type="ARBA" id="ARBA00022801"/>
    </source>
</evidence>
<evidence type="ECO:0000256" key="4">
    <source>
        <dbReference type="ARBA" id="ARBA00022840"/>
    </source>
</evidence>
<dbReference type="PROSITE" id="PS51192">
    <property type="entry name" value="HELICASE_ATP_BIND_1"/>
    <property type="match status" value="1"/>
</dbReference>
<dbReference type="Pfam" id="PF00270">
    <property type="entry name" value="DEAD"/>
    <property type="match status" value="1"/>
</dbReference>
<dbReference type="InterPro" id="IPR050474">
    <property type="entry name" value="Hel308_SKI2-like"/>
</dbReference>
<dbReference type="InterPro" id="IPR014001">
    <property type="entry name" value="Helicase_ATP-bd"/>
</dbReference>
<organism evidence="7 8">
    <name type="scientific">Leptospira dzoumogneensis</name>
    <dbReference type="NCBI Taxonomy" id="2484904"/>
    <lineage>
        <taxon>Bacteria</taxon>
        <taxon>Pseudomonadati</taxon>
        <taxon>Spirochaetota</taxon>
        <taxon>Spirochaetia</taxon>
        <taxon>Leptospirales</taxon>
        <taxon>Leptospiraceae</taxon>
        <taxon>Leptospira</taxon>
    </lineage>
</organism>
<dbReference type="RefSeq" id="WP_135756755.1">
    <property type="nucleotide sequence ID" value="NZ_RQHS01000012.1"/>
</dbReference>
<dbReference type="SMART" id="SM00490">
    <property type="entry name" value="HELICc"/>
    <property type="match status" value="1"/>
</dbReference>
<dbReference type="GO" id="GO:0004386">
    <property type="term" value="F:helicase activity"/>
    <property type="evidence" value="ECO:0007669"/>
    <property type="project" value="UniProtKB-KW"/>
</dbReference>
<feature type="domain" description="Helicase ATP-binding" evidence="5">
    <location>
        <begin position="241"/>
        <end position="414"/>
    </location>
</feature>
<dbReference type="PANTHER" id="PTHR47961">
    <property type="entry name" value="DNA POLYMERASE THETA, PUTATIVE (AFU_ORTHOLOGUE AFUA_1G05260)-RELATED"/>
    <property type="match status" value="1"/>
</dbReference>
<dbReference type="SMART" id="SM00487">
    <property type="entry name" value="DEXDc"/>
    <property type="match status" value="1"/>
</dbReference>
<proteinExistence type="predicted"/>
<keyword evidence="1" id="KW-0547">Nucleotide-binding</keyword>
<dbReference type="GO" id="GO:0005524">
    <property type="term" value="F:ATP binding"/>
    <property type="evidence" value="ECO:0007669"/>
    <property type="project" value="UniProtKB-KW"/>
</dbReference>
<dbReference type="InterPro" id="IPR027417">
    <property type="entry name" value="P-loop_NTPase"/>
</dbReference>
<dbReference type="InterPro" id="IPR011545">
    <property type="entry name" value="DEAD/DEAH_box_helicase_dom"/>
</dbReference>
<feature type="domain" description="Helicase C-terminal" evidence="6">
    <location>
        <begin position="532"/>
        <end position="702"/>
    </location>
</feature>
<dbReference type="Proteomes" id="UP000297241">
    <property type="component" value="Unassembled WGS sequence"/>
</dbReference>
<keyword evidence="4" id="KW-0067">ATP-binding</keyword>
<evidence type="ECO:0000256" key="3">
    <source>
        <dbReference type="ARBA" id="ARBA00022806"/>
    </source>
</evidence>
<sequence length="998" mass="114626">MKLEISSKLSNWIAQSASYQSYIDFSIEEDSIAGYTIVKKYPDFYVSLYHLAIDLFKGKYTEINSKEIIAIARGMETFTIVGGNSFSGINIYEVYLMTASLRLLAGFSATSSLIVKGLIFENFIGKEQLQFVLSILSRNIFPKNEFSKSISRFLNSGEFSVLDQITQDLETKSEEGLSTNPQAYSESILAKSIFEYFKKNTLWSALLTIENNTKFWKKYVKENIEKRIWYFFPSQLEAIEKGIVASEKTFAMQMPTSAGKTALCELVIYYHAKKNPLSKIVFLAPFRSLASELRHSLAKKLQRYGLRVKTLYGGSVSTTTEKNSIDTSNLLIVTPEKMMAIEDIFPEVLNNVDLVICDEGHLLDDKNRGFDYELFLTRLKILKKENIRFIYLSAIVPNIEDVNNWLGGSSETIVRSNFRPTLFDYATVQLSEEDEEGFVLHFNPKDKRPKRYELYNFLRKSDYQFINPKTQRENTYKFWDSSKKRLSAACALKSLSAGTVALFAPTKFDNGVSGLCFEIIDQVRLINDYGIKNNDPFDFIDKEYITVVREYAAHIFSEDYLLVQCLKMGFCFHHGSLPQFVREILEHCIRDEKIRLVVCTNTLAEGVNLPLKTMVIHTTKRQYDRSWHTLSNREIKNLLGRVGRAGKEKNGVVIIPHQEDLEPIYQASNDISIHSVKGYLYKVIESITKTISDRNLILTNDIIENQKEQFLKLIDSIDSAILDLIGNDIDLSSLDEIASRLVENTFSYVQSNERQRGIFKHLIQLRSEKIKSSVSNESFPKIKKSGSSLRLYLSILENADLDNEIWLKKIDPINEEWIEFLFSHLEYISSIKETVEEGEFRYIETLERLKEITCSWLKGMTYGEISETYNLSVDQCLDIVNNLISYQLVNVFSTIIRVKEQNLQQDQIIDETISSWPLLLQLGFSRYLMLKLHSIGFADRIGIIALSNYLESSFDISGKDEGEIETILRENLTTILQELEVILPKLSILEIENSLSEK</sequence>
<dbReference type="AlphaFoldDB" id="A0A4Z1ADR7"/>
<dbReference type="SUPFAM" id="SSF52540">
    <property type="entry name" value="P-loop containing nucleoside triphosphate hydrolases"/>
    <property type="match status" value="1"/>
</dbReference>